<reference evidence="5 6" key="1">
    <citation type="submission" date="2016-10" db="EMBL/GenBank/DDBJ databases">
        <authorList>
            <person name="de Groot N.N."/>
        </authorList>
    </citation>
    <scope>NUCLEOTIDE SEQUENCE [LARGE SCALE GENOMIC DNA]</scope>
    <source>
        <strain evidence="5 6">DSM 44993</strain>
    </source>
</reference>
<dbReference type="CDD" id="cd15831">
    <property type="entry name" value="BTAD"/>
    <property type="match status" value="1"/>
</dbReference>
<dbReference type="InterPro" id="IPR036388">
    <property type="entry name" value="WH-like_DNA-bd_sf"/>
</dbReference>
<evidence type="ECO:0000256" key="3">
    <source>
        <dbReference type="PROSITE-ProRule" id="PRU01091"/>
    </source>
</evidence>
<dbReference type="PANTHER" id="PTHR47691">
    <property type="entry name" value="REGULATOR-RELATED"/>
    <property type="match status" value="1"/>
</dbReference>
<dbReference type="SUPFAM" id="SSF52540">
    <property type="entry name" value="P-loop containing nucleoside triphosphate hydrolases"/>
    <property type="match status" value="1"/>
</dbReference>
<dbReference type="SMART" id="SM01043">
    <property type="entry name" value="BTAD"/>
    <property type="match status" value="1"/>
</dbReference>
<dbReference type="SUPFAM" id="SSF46894">
    <property type="entry name" value="C-terminal effector domain of the bipartite response regulators"/>
    <property type="match status" value="1"/>
</dbReference>
<dbReference type="OrthoDB" id="9812579at2"/>
<evidence type="ECO:0000259" key="4">
    <source>
        <dbReference type="PROSITE" id="PS51755"/>
    </source>
</evidence>
<dbReference type="Proteomes" id="UP000198582">
    <property type="component" value="Unassembled WGS sequence"/>
</dbReference>
<dbReference type="InterPro" id="IPR005158">
    <property type="entry name" value="BTAD"/>
</dbReference>
<comment type="similarity">
    <text evidence="1">Belongs to the AfsR/DnrI/RedD regulatory family.</text>
</comment>
<dbReference type="GO" id="GO:0006355">
    <property type="term" value="P:regulation of DNA-templated transcription"/>
    <property type="evidence" value="ECO:0007669"/>
    <property type="project" value="InterPro"/>
</dbReference>
<dbReference type="AlphaFoldDB" id="A0A1H8YBH9"/>
<evidence type="ECO:0000313" key="5">
    <source>
        <dbReference type="EMBL" id="SEP49499.1"/>
    </source>
</evidence>
<dbReference type="PANTHER" id="PTHR47691:SF3">
    <property type="entry name" value="HTH-TYPE TRANSCRIPTIONAL REGULATOR RV0890C-RELATED"/>
    <property type="match status" value="1"/>
</dbReference>
<sequence length="1039" mass="110314">MRIGVLGAVTAWEPAGAAVSVGGPRVRALLALLAVDAGRFVAAERLIDGMYGEEPPDGAANALQSQVSRLRGALKAVAPVEFTAAGYRLVVDPEDVDVHRFERLAGDGRRELAAGDAARASELLGEALALWRGPAFADVTEAPFAATQSTRLEELRADVAADRVDAEISLGRAAGVLDELRATVAEQPLRERPRAQLVRALQAADRSAEALAAFEDARRTLADELGADPGPELTEAHLAALRSEPVKPASALPAQLTSFVGRDGELQQVAELLRHARLVTLLGPGGTGKTRLAVEVAATGAEPVTFVALAPHVAGDVVQAVLSALGLREVASPLRGTVGPDPVDRLVAALRDRAPLLVLDNCEHVVDAAARLLARLLPACPGLRVIATSREPLGITGEQLAPVPRLAVPPPGTPAAEALGFPAVRLFADRAAASDPAFRVDDGTIGDVQHICAALDGLPLALELAAARVRTLPVGEIAARLDDRFRLLARGSRTAEARHRSLRGVVEWSWELLDDDERRLARRLTVFPGGATLAAAAEVCGVPDAVDLLPGLADKSLVETSGNRYRMLETIRAFCAEKLTGAGETAQLHRAHALVFLRLAEEADPKLRTAEQLGWLERLDAEYDNLVAALRWATEEDLPTAFRLAAALATYWWMRGRRYEGAMLSLEIVKRCGPEPPREYAEEFLMCVLNAISAGPGQDTTATYQSLVEGYAADMSWAPRHPMLSMLMGVVIGPPTDDSELYVRSRLMAHGDPWTSALLPMGLGLRSMLMGDLDTAERSMREGEARYRELGERWGLSMTLDHLSQMLTWSGRYDEALAAMTESMGLMQQLGAADDYADLLCRRADSRSLRGDVAGARADYELTISLARRSGMPETRASAYVGLAGLARRTGDLVTARSLADRALAECTSSSYSVAAVRATATIELGWIALADGHPAKARSRMQEAVAAASQWRDSMVLAAALEGVAGAAILEDRPEETALLLGAAAAVRGTELVGQPDVTQVAASARARLGPDFATKYAAGQALTTPKALTAAGIEPAP</sequence>
<dbReference type="PRINTS" id="PR00364">
    <property type="entry name" value="DISEASERSIST"/>
</dbReference>
<dbReference type="InterPro" id="IPR016032">
    <property type="entry name" value="Sig_transdc_resp-reg_C-effctor"/>
</dbReference>
<dbReference type="EMBL" id="FOEF01000013">
    <property type="protein sequence ID" value="SEP49499.1"/>
    <property type="molecule type" value="Genomic_DNA"/>
</dbReference>
<feature type="DNA-binding region" description="OmpR/PhoB-type" evidence="3">
    <location>
        <begin position="1"/>
        <end position="91"/>
    </location>
</feature>
<accession>A0A1H8YBH9</accession>
<evidence type="ECO:0000313" key="6">
    <source>
        <dbReference type="Proteomes" id="UP000198582"/>
    </source>
</evidence>
<dbReference type="SMART" id="SM00862">
    <property type="entry name" value="Trans_reg_C"/>
    <property type="match status" value="1"/>
</dbReference>
<feature type="domain" description="OmpR/PhoB-type" evidence="4">
    <location>
        <begin position="1"/>
        <end position="91"/>
    </location>
</feature>
<dbReference type="PROSITE" id="PS51755">
    <property type="entry name" value="OMPR_PHOB"/>
    <property type="match status" value="1"/>
</dbReference>
<dbReference type="STRING" id="394193.SAMN04489732_11386"/>
<dbReference type="InterPro" id="IPR011990">
    <property type="entry name" value="TPR-like_helical_dom_sf"/>
</dbReference>
<dbReference type="SUPFAM" id="SSF48452">
    <property type="entry name" value="TPR-like"/>
    <property type="match status" value="2"/>
</dbReference>
<gene>
    <name evidence="5" type="ORF">SAMN04489732_11386</name>
</gene>
<dbReference type="RefSeq" id="WP_091621445.1">
    <property type="nucleotide sequence ID" value="NZ_FOEF01000013.1"/>
</dbReference>
<dbReference type="Gene3D" id="1.10.10.10">
    <property type="entry name" value="Winged helix-like DNA-binding domain superfamily/Winged helix DNA-binding domain"/>
    <property type="match status" value="1"/>
</dbReference>
<evidence type="ECO:0000256" key="1">
    <source>
        <dbReference type="ARBA" id="ARBA00005820"/>
    </source>
</evidence>
<keyword evidence="6" id="KW-1185">Reference proteome</keyword>
<dbReference type="GO" id="GO:0003677">
    <property type="term" value="F:DNA binding"/>
    <property type="evidence" value="ECO:0007669"/>
    <property type="project" value="UniProtKB-UniRule"/>
</dbReference>
<dbReference type="Gene3D" id="1.25.40.10">
    <property type="entry name" value="Tetratricopeptide repeat domain"/>
    <property type="match status" value="2"/>
</dbReference>
<name>A0A1H8YBH9_9PSEU</name>
<dbReference type="Pfam" id="PF00486">
    <property type="entry name" value="Trans_reg_C"/>
    <property type="match status" value="1"/>
</dbReference>
<dbReference type="Pfam" id="PF03704">
    <property type="entry name" value="BTAD"/>
    <property type="match status" value="1"/>
</dbReference>
<dbReference type="GO" id="GO:0000160">
    <property type="term" value="P:phosphorelay signal transduction system"/>
    <property type="evidence" value="ECO:0007669"/>
    <property type="project" value="InterPro"/>
</dbReference>
<dbReference type="InterPro" id="IPR027417">
    <property type="entry name" value="P-loop_NTPase"/>
</dbReference>
<protein>
    <submittedName>
        <fullName evidence="5">Predicted ATPase</fullName>
    </submittedName>
</protein>
<keyword evidence="2 3" id="KW-0238">DNA-binding</keyword>
<proteinExistence type="inferred from homology"/>
<evidence type="ECO:0000256" key="2">
    <source>
        <dbReference type="ARBA" id="ARBA00023125"/>
    </source>
</evidence>
<dbReference type="InterPro" id="IPR001867">
    <property type="entry name" value="OmpR/PhoB-type_DNA-bd"/>
</dbReference>
<organism evidence="5 6">
    <name type="scientific">Amycolatopsis saalfeldensis</name>
    <dbReference type="NCBI Taxonomy" id="394193"/>
    <lineage>
        <taxon>Bacteria</taxon>
        <taxon>Bacillati</taxon>
        <taxon>Actinomycetota</taxon>
        <taxon>Actinomycetes</taxon>
        <taxon>Pseudonocardiales</taxon>
        <taxon>Pseudonocardiaceae</taxon>
        <taxon>Amycolatopsis</taxon>
    </lineage>
</organism>